<evidence type="ECO:0000313" key="3">
    <source>
        <dbReference type="Proteomes" id="UP000016662"/>
    </source>
</evidence>
<protein>
    <submittedName>
        <fullName evidence="2">Uncharacterized protein</fullName>
    </submittedName>
</protein>
<dbReference type="EMBL" id="AWVF01000228">
    <property type="protein sequence ID" value="ERJ94933.1"/>
    <property type="molecule type" value="Genomic_DNA"/>
</dbReference>
<dbReference type="HOGENOM" id="CLU_3221611_0_0_9"/>
<dbReference type="AlphaFoldDB" id="U2M6H7"/>
<dbReference type="PATRIC" id="fig|411473.3.peg.1484"/>
<organism evidence="2 3">
    <name type="scientific">Ruminococcus callidus ATCC 27760</name>
    <dbReference type="NCBI Taxonomy" id="411473"/>
    <lineage>
        <taxon>Bacteria</taxon>
        <taxon>Bacillati</taxon>
        <taxon>Bacillota</taxon>
        <taxon>Clostridia</taxon>
        <taxon>Eubacteriales</taxon>
        <taxon>Oscillospiraceae</taxon>
        <taxon>Ruminococcus</taxon>
    </lineage>
</organism>
<sequence>MIHHCVFVPIHFYFLLLLLSITNKAISLLEFFRQYRTIFMRYCL</sequence>
<gene>
    <name evidence="2" type="ORF">RUMCAL_01811</name>
</gene>
<keyword evidence="1" id="KW-0812">Transmembrane</keyword>
<name>U2M6H7_9FIRM</name>
<evidence type="ECO:0000256" key="1">
    <source>
        <dbReference type="SAM" id="Phobius"/>
    </source>
</evidence>
<feature type="transmembrane region" description="Helical" evidence="1">
    <location>
        <begin position="12"/>
        <end position="32"/>
    </location>
</feature>
<keyword evidence="1" id="KW-0472">Membrane</keyword>
<comment type="caution">
    <text evidence="2">The sequence shown here is derived from an EMBL/GenBank/DDBJ whole genome shotgun (WGS) entry which is preliminary data.</text>
</comment>
<evidence type="ECO:0000313" key="2">
    <source>
        <dbReference type="EMBL" id="ERJ94933.1"/>
    </source>
</evidence>
<keyword evidence="3" id="KW-1185">Reference proteome</keyword>
<keyword evidence="1" id="KW-1133">Transmembrane helix</keyword>
<dbReference type="Proteomes" id="UP000016662">
    <property type="component" value="Unassembled WGS sequence"/>
</dbReference>
<proteinExistence type="predicted"/>
<accession>U2M6H7</accession>
<reference evidence="2 3" key="1">
    <citation type="submission" date="2013-07" db="EMBL/GenBank/DDBJ databases">
        <authorList>
            <person name="Weinstock G."/>
            <person name="Sodergren E."/>
            <person name="Wylie T."/>
            <person name="Fulton L."/>
            <person name="Fulton R."/>
            <person name="Fronick C."/>
            <person name="O'Laughlin M."/>
            <person name="Godfrey J."/>
            <person name="Miner T."/>
            <person name="Herter B."/>
            <person name="Appelbaum E."/>
            <person name="Cordes M."/>
            <person name="Lek S."/>
            <person name="Wollam A."/>
            <person name="Pepin K.H."/>
            <person name="Palsikar V.B."/>
            <person name="Mitreva M."/>
            <person name="Wilson R.K."/>
        </authorList>
    </citation>
    <scope>NUCLEOTIDE SEQUENCE [LARGE SCALE GENOMIC DNA]</scope>
    <source>
        <strain evidence="2 3">ATCC 27760</strain>
    </source>
</reference>